<gene>
    <name evidence="2" type="ORF">EEJ42_35075</name>
</gene>
<feature type="compositionally biased region" description="Low complexity" evidence="1">
    <location>
        <begin position="11"/>
        <end position="23"/>
    </location>
</feature>
<dbReference type="AlphaFoldDB" id="A0A3M8UE96"/>
<accession>A0A3M8UE96</accession>
<dbReference type="RefSeq" id="WP_123106253.1">
    <property type="nucleotide sequence ID" value="NZ_RIBZ01000664.1"/>
</dbReference>
<feature type="region of interest" description="Disordered" evidence="1">
    <location>
        <begin position="1"/>
        <end position="40"/>
    </location>
</feature>
<reference evidence="2 3" key="1">
    <citation type="submission" date="2018-11" db="EMBL/GenBank/DDBJ databases">
        <title>The Potential of Streptomyces as Biocontrol Agents against the Tomato grey mould, Botrytis cinerea (Gray mold) Frontiers in Microbiology.</title>
        <authorList>
            <person name="Li D."/>
        </authorList>
    </citation>
    <scope>NUCLEOTIDE SEQUENCE [LARGE SCALE GENOMIC DNA]</scope>
    <source>
        <strain evidence="2 3">NEAU-LD23</strain>
    </source>
</reference>
<evidence type="ECO:0000313" key="2">
    <source>
        <dbReference type="EMBL" id="RNG02455.1"/>
    </source>
</evidence>
<evidence type="ECO:0000256" key="1">
    <source>
        <dbReference type="SAM" id="MobiDB-lite"/>
    </source>
</evidence>
<sequence length="67" mass="6877">MTEASIPPQPAADGGVPAAPDPDLNALNALNAPDDPHDPDDLVIEELTDASWPAVAPRICICTFGGE</sequence>
<protein>
    <submittedName>
        <fullName evidence="2">Uncharacterized protein</fullName>
    </submittedName>
</protein>
<evidence type="ECO:0000313" key="3">
    <source>
        <dbReference type="Proteomes" id="UP000275401"/>
    </source>
</evidence>
<keyword evidence="3" id="KW-1185">Reference proteome</keyword>
<organism evidence="2 3">
    <name type="scientific">Streptomyces botrytidirepellens</name>
    <dbReference type="NCBI Taxonomy" id="2486417"/>
    <lineage>
        <taxon>Bacteria</taxon>
        <taxon>Bacillati</taxon>
        <taxon>Actinomycetota</taxon>
        <taxon>Actinomycetes</taxon>
        <taxon>Kitasatosporales</taxon>
        <taxon>Streptomycetaceae</taxon>
        <taxon>Streptomyces</taxon>
    </lineage>
</organism>
<dbReference type="EMBL" id="RIBZ01000664">
    <property type="protein sequence ID" value="RNG02455.1"/>
    <property type="molecule type" value="Genomic_DNA"/>
</dbReference>
<comment type="caution">
    <text evidence="2">The sequence shown here is derived from an EMBL/GenBank/DDBJ whole genome shotgun (WGS) entry which is preliminary data.</text>
</comment>
<proteinExistence type="predicted"/>
<dbReference type="Proteomes" id="UP000275401">
    <property type="component" value="Unassembled WGS sequence"/>
</dbReference>
<name>A0A3M8UE96_9ACTN</name>